<reference evidence="1 2" key="1">
    <citation type="journal article" date="2013" name="PLoS ONE">
        <title>Assembly-driven community genomics of a hypersaline microbial ecosystem.</title>
        <authorList>
            <person name="Podell S."/>
            <person name="Ugalde J.A."/>
            <person name="Narasingarao P."/>
            <person name="Banfield J.F."/>
            <person name="Heidelberg K.B."/>
            <person name="Allen E.E."/>
        </authorList>
    </citation>
    <scope>NUCLEOTIDE SEQUENCE [LARGE SCALE GENOMIC DNA]</scope>
    <source>
        <strain evidence="2">J07HQW2</strain>
    </source>
</reference>
<name>U1PU41_9EURY</name>
<sequence length="34" mass="3824">MNEEAPVDGLCLVGDVEVTCLFRRIDVPIIFFVN</sequence>
<protein>
    <submittedName>
        <fullName evidence="1">Uncharacterized protein</fullName>
    </submittedName>
</protein>
<dbReference type="HOGENOM" id="CLU_3371336_0_0_2"/>
<evidence type="ECO:0000313" key="2">
    <source>
        <dbReference type="Proteomes" id="UP000030710"/>
    </source>
</evidence>
<proteinExistence type="predicted"/>
<accession>U1PU41</accession>
<dbReference type="Proteomes" id="UP000030710">
    <property type="component" value="Unassembled WGS sequence"/>
</dbReference>
<evidence type="ECO:0000313" key="1">
    <source>
        <dbReference type="EMBL" id="ERG97327.1"/>
    </source>
</evidence>
<dbReference type="EMBL" id="KE356561">
    <property type="protein sequence ID" value="ERG97327.1"/>
    <property type="molecule type" value="Genomic_DNA"/>
</dbReference>
<gene>
    <name evidence="1" type="ORF">J07HQW2_03813</name>
</gene>
<organism evidence="1 2">
    <name type="scientific">Haloquadratum walsbyi J07HQW2</name>
    <dbReference type="NCBI Taxonomy" id="1238425"/>
    <lineage>
        <taxon>Archaea</taxon>
        <taxon>Methanobacteriati</taxon>
        <taxon>Methanobacteriota</taxon>
        <taxon>Stenosarchaea group</taxon>
        <taxon>Halobacteria</taxon>
        <taxon>Halobacteriales</taxon>
        <taxon>Haloferacaceae</taxon>
        <taxon>Haloquadratum</taxon>
    </lineage>
</organism>
<dbReference type="AlphaFoldDB" id="U1PU41"/>